<feature type="non-terminal residue" evidence="4">
    <location>
        <position position="522"/>
    </location>
</feature>
<organism evidence="4 5">
    <name type="scientific">Drymodes brunneopygia</name>
    <dbReference type="NCBI Taxonomy" id="626378"/>
    <lineage>
        <taxon>Eukaryota</taxon>
        <taxon>Metazoa</taxon>
        <taxon>Chordata</taxon>
        <taxon>Craniata</taxon>
        <taxon>Vertebrata</taxon>
        <taxon>Euteleostomi</taxon>
        <taxon>Archelosauria</taxon>
        <taxon>Archosauria</taxon>
        <taxon>Dinosauria</taxon>
        <taxon>Saurischia</taxon>
        <taxon>Theropoda</taxon>
        <taxon>Coelurosauria</taxon>
        <taxon>Aves</taxon>
        <taxon>Neognathae</taxon>
        <taxon>Neoaves</taxon>
        <taxon>Telluraves</taxon>
        <taxon>Australaves</taxon>
        <taxon>Passeriformes</taxon>
        <taxon>Petroicidae</taxon>
        <taxon>Drymodes</taxon>
    </lineage>
</organism>
<name>A0A7L3KE46_9PASS</name>
<dbReference type="InterPro" id="IPR029021">
    <property type="entry name" value="Prot-tyrosine_phosphatase-like"/>
</dbReference>
<accession>A0A7L3KE46</accession>
<dbReference type="InterPro" id="IPR010569">
    <property type="entry name" value="Myotubularin-like_Pase_dom"/>
</dbReference>
<dbReference type="SUPFAM" id="SSF52799">
    <property type="entry name" value="(Phosphotyrosine protein) phosphatases II"/>
    <property type="match status" value="2"/>
</dbReference>
<dbReference type="Pfam" id="PF06602">
    <property type="entry name" value="Myotub-related"/>
    <property type="match status" value="2"/>
</dbReference>
<dbReference type="OrthoDB" id="271628at2759"/>
<dbReference type="PANTHER" id="PTHR10807">
    <property type="entry name" value="MYOTUBULARIN-RELATED"/>
    <property type="match status" value="1"/>
</dbReference>
<sequence length="522" mass="58347">LTPASSFSKPKVLTAASTLKFIPEELTVFCRDFRLLHFYFPENGLAPQAFRVANAIAQAREAAAWLGDSAKGYDGWSCPGEAFPEEEDEEEEEEEEGEEDSSTMLLFESLRDWEKELQRLGAVGWRVSAVNERFDMAPSLPQYLWVPSGLLDHDLKRTFAHFQERRVPRLCWHHPGGGDLLRAASFHSASEPGSEDVRWGIGMGDGEGWRGLERGSRSPPCPPPEPLDRDLNCLLASLVQLLGDPHARSLPGFQSLVQREWVAAGHPFPHRLGLLCRDTPREEAPVFLLFLDCTWQLLQQFPADFGFTEAFILALHDSSFSPYFSTFRFSCQRQRGHGSMPQLPSQTYRPVGGWQDRGGHRGGPPTCTFPPVWAWGRRYTQQQREQFRNPMGPPAPAEPLAPGTPGDPCPWRGAGLVLMLAKGSLCPHPLPWWSRAPLCPPHRVFPPESRGTQGGLLGGCRPSPGLLLPCTAGPCIRLWHRCYLRGLPQEQRGRLAPSLAGLAEELELLQDRLRAWNTLRAH</sequence>
<feature type="region of interest" description="Disordered" evidence="2">
    <location>
        <begin position="385"/>
        <end position="406"/>
    </location>
</feature>
<evidence type="ECO:0000256" key="1">
    <source>
        <dbReference type="ARBA" id="ARBA00007471"/>
    </source>
</evidence>
<feature type="domain" description="Myotubularin phosphatase" evidence="3">
    <location>
        <begin position="107"/>
        <end position="483"/>
    </location>
</feature>
<dbReference type="AlphaFoldDB" id="A0A7L3KE46"/>
<evidence type="ECO:0000313" key="4">
    <source>
        <dbReference type="EMBL" id="NXU39897.1"/>
    </source>
</evidence>
<dbReference type="GO" id="GO:0005737">
    <property type="term" value="C:cytoplasm"/>
    <property type="evidence" value="ECO:0007669"/>
    <property type="project" value="TreeGrafter"/>
</dbReference>
<dbReference type="Proteomes" id="UP000525319">
    <property type="component" value="Unassembled WGS sequence"/>
</dbReference>
<gene>
    <name evidence="4" type="primary">Mtmr10a</name>
    <name evidence="4" type="ORF">DRYBRU_R09185</name>
</gene>
<reference evidence="4 5" key="1">
    <citation type="submission" date="2019-09" db="EMBL/GenBank/DDBJ databases">
        <title>Bird 10,000 Genomes (B10K) Project - Family phase.</title>
        <authorList>
            <person name="Zhang G."/>
        </authorList>
    </citation>
    <scope>NUCLEOTIDE SEQUENCE [LARGE SCALE GENOMIC DNA]</scope>
    <source>
        <strain evidence="4">B10K-DU-030-03</strain>
    </source>
</reference>
<dbReference type="InterPro" id="IPR022587">
    <property type="entry name" value="MTMR12-like_C"/>
</dbReference>
<dbReference type="GO" id="GO:0016020">
    <property type="term" value="C:membrane"/>
    <property type="evidence" value="ECO:0007669"/>
    <property type="project" value="TreeGrafter"/>
</dbReference>
<proteinExistence type="inferred from homology"/>
<dbReference type="PROSITE" id="PS51339">
    <property type="entry name" value="PPASE_MYOTUBULARIN"/>
    <property type="match status" value="1"/>
</dbReference>
<dbReference type="EMBL" id="VZTZ01025461">
    <property type="protein sequence ID" value="NXU39897.1"/>
    <property type="molecule type" value="Genomic_DNA"/>
</dbReference>
<protein>
    <submittedName>
        <fullName evidence="4">MTRAA protein</fullName>
    </submittedName>
</protein>
<feature type="region of interest" description="Disordered" evidence="2">
    <location>
        <begin position="75"/>
        <end position="101"/>
    </location>
</feature>
<dbReference type="GO" id="GO:0046856">
    <property type="term" value="P:phosphatidylinositol dephosphorylation"/>
    <property type="evidence" value="ECO:0007669"/>
    <property type="project" value="TreeGrafter"/>
</dbReference>
<dbReference type="Pfam" id="PF12578">
    <property type="entry name" value="3-PAP"/>
    <property type="match status" value="1"/>
</dbReference>
<feature type="compositionally biased region" description="Acidic residues" evidence="2">
    <location>
        <begin position="83"/>
        <end position="101"/>
    </location>
</feature>
<dbReference type="InterPro" id="IPR030564">
    <property type="entry name" value="Myotubularin"/>
</dbReference>
<keyword evidence="5" id="KW-1185">Reference proteome</keyword>
<comment type="similarity">
    <text evidence="1">Belongs to the protein-tyrosine phosphatase family. Non-receptor class myotubularin subfamily.</text>
</comment>
<feature type="non-terminal residue" evidence="4">
    <location>
        <position position="1"/>
    </location>
</feature>
<dbReference type="PANTHER" id="PTHR10807:SF51">
    <property type="entry name" value="MYOTUBULARIN-RELATED PROTEIN 11"/>
    <property type="match status" value="1"/>
</dbReference>
<evidence type="ECO:0000313" key="5">
    <source>
        <dbReference type="Proteomes" id="UP000525319"/>
    </source>
</evidence>
<comment type="caution">
    <text evidence="4">The sequence shown here is derived from an EMBL/GenBank/DDBJ whole genome shotgun (WGS) entry which is preliminary data.</text>
</comment>
<evidence type="ECO:0000259" key="3">
    <source>
        <dbReference type="PROSITE" id="PS51339"/>
    </source>
</evidence>
<evidence type="ECO:0000256" key="2">
    <source>
        <dbReference type="SAM" id="MobiDB-lite"/>
    </source>
</evidence>